<sequence length="62" mass="6550">MLGVVAGAAWLRYRGASPTAVTLRHARVLIAGNPDIDACFPSSHAAILSIAGTRMSASRAWW</sequence>
<name>A0A375IBG3_9BURK</name>
<reference evidence="1 2" key="1">
    <citation type="submission" date="2018-01" db="EMBL/GenBank/DDBJ databases">
        <authorList>
            <person name="Gaut B.S."/>
            <person name="Morton B.R."/>
            <person name="Clegg M.T."/>
            <person name="Duvall M.R."/>
        </authorList>
    </citation>
    <scope>NUCLEOTIDE SEQUENCE [LARGE SCALE GENOMIC DNA]</scope>
    <source>
        <strain evidence="1">Cupriavidus taiwanensis LMG 19425</strain>
    </source>
</reference>
<proteinExistence type="predicted"/>
<gene>
    <name evidence="1" type="ORF">CT19425_30083</name>
</gene>
<protein>
    <submittedName>
        <fullName evidence="1">Uncharacterized protein</fullName>
    </submittedName>
</protein>
<evidence type="ECO:0000313" key="1">
    <source>
        <dbReference type="EMBL" id="SPK70859.1"/>
    </source>
</evidence>
<dbReference type="Proteomes" id="UP000255505">
    <property type="component" value="Chromosome I"/>
</dbReference>
<evidence type="ECO:0000313" key="2">
    <source>
        <dbReference type="Proteomes" id="UP000255505"/>
    </source>
</evidence>
<organism evidence="1 2">
    <name type="scientific">Cupriavidus taiwanensis</name>
    <dbReference type="NCBI Taxonomy" id="164546"/>
    <lineage>
        <taxon>Bacteria</taxon>
        <taxon>Pseudomonadati</taxon>
        <taxon>Pseudomonadota</taxon>
        <taxon>Betaproteobacteria</taxon>
        <taxon>Burkholderiales</taxon>
        <taxon>Burkholderiaceae</taxon>
        <taxon>Cupriavidus</taxon>
    </lineage>
</organism>
<dbReference type="EMBL" id="LT991976">
    <property type="protein sequence ID" value="SPK70859.1"/>
    <property type="molecule type" value="Genomic_DNA"/>
</dbReference>
<accession>A0A375IBG3</accession>
<dbReference type="AlphaFoldDB" id="A0A375IBG3"/>